<organism evidence="2">
    <name type="scientific">Kitasatospora camelliae</name>
    <dbReference type="NCBI Taxonomy" id="3156397"/>
    <lineage>
        <taxon>Bacteria</taxon>
        <taxon>Bacillati</taxon>
        <taxon>Actinomycetota</taxon>
        <taxon>Actinomycetes</taxon>
        <taxon>Kitasatosporales</taxon>
        <taxon>Streptomycetaceae</taxon>
        <taxon>Kitasatospora</taxon>
    </lineage>
</organism>
<sequence length="326" mass="34192">MVAELWERVLHQRGAHSAVAVAGERVVVHERRTRLVCLGAADGAVAWDIPVGTWPRALVVTGERLLVLPQDPPVLSCVRLTTGEVLWRAGLPRWAGHVAVADGVVLAGGWRGYTPLTALDLTDGRPLWRSAAPVTTELPVAWAGGLLLGTGSRAWLIDPRDGRERESWELPRPLAGADAGAVFTVLDADRCAVRGGGGSVLVLRRPAGRSESLTTHGNPLLGGAPLAVGGMLWLRERRSGGEYLVVDPLDGTRSRRTGVGRIVVPGVVPTAGGAAVATEDGGLFHLDGEGRVSGRERLGGRLAGVHALGGGRLLAVDRGSLRAVRL</sequence>
<dbReference type="AlphaFoldDB" id="A0AAU8K7I7"/>
<evidence type="ECO:0000259" key="1">
    <source>
        <dbReference type="Pfam" id="PF13360"/>
    </source>
</evidence>
<accession>A0AAU8K7I7</accession>
<dbReference type="SUPFAM" id="SSF50998">
    <property type="entry name" value="Quinoprotein alcohol dehydrogenase-like"/>
    <property type="match status" value="1"/>
</dbReference>
<protein>
    <submittedName>
        <fullName evidence="2">PQQ-binding-like beta-propeller repeat protein</fullName>
    </submittedName>
</protein>
<dbReference type="PANTHER" id="PTHR34512">
    <property type="entry name" value="CELL SURFACE PROTEIN"/>
    <property type="match status" value="1"/>
</dbReference>
<dbReference type="Gene3D" id="2.130.10.10">
    <property type="entry name" value="YVTN repeat-like/Quinoprotein amine dehydrogenase"/>
    <property type="match status" value="1"/>
</dbReference>
<dbReference type="InterPro" id="IPR002372">
    <property type="entry name" value="PQQ_rpt_dom"/>
</dbReference>
<feature type="domain" description="Pyrrolo-quinoline quinone repeat" evidence="1">
    <location>
        <begin position="4"/>
        <end position="71"/>
    </location>
</feature>
<dbReference type="InterPro" id="IPR011047">
    <property type="entry name" value="Quinoprotein_ADH-like_sf"/>
</dbReference>
<name>A0AAU8K7I7_9ACTN</name>
<evidence type="ECO:0000313" key="2">
    <source>
        <dbReference type="EMBL" id="XCM83218.1"/>
    </source>
</evidence>
<feature type="domain" description="Pyrrolo-quinoline quinone repeat" evidence="1">
    <location>
        <begin position="75"/>
        <end position="209"/>
    </location>
</feature>
<reference evidence="2" key="1">
    <citation type="submission" date="2024-06" db="EMBL/GenBank/DDBJ databases">
        <title>The genome sequences of Kitasatospora sp. strain HUAS MG31.</title>
        <authorList>
            <person name="Mo P."/>
        </authorList>
    </citation>
    <scope>NUCLEOTIDE SEQUENCE</scope>
    <source>
        <strain evidence="2">HUAS MG31</strain>
    </source>
</reference>
<dbReference type="Pfam" id="PF13360">
    <property type="entry name" value="PQQ_2"/>
    <property type="match status" value="2"/>
</dbReference>
<dbReference type="InterPro" id="IPR015943">
    <property type="entry name" value="WD40/YVTN_repeat-like_dom_sf"/>
</dbReference>
<dbReference type="KEGG" id="kcm:ABWK59_31985"/>
<dbReference type="PANTHER" id="PTHR34512:SF30">
    <property type="entry name" value="OUTER MEMBRANE PROTEIN ASSEMBLY FACTOR BAMB"/>
    <property type="match status" value="1"/>
</dbReference>
<proteinExistence type="predicted"/>
<dbReference type="EMBL" id="CP159872">
    <property type="protein sequence ID" value="XCM83218.1"/>
    <property type="molecule type" value="Genomic_DNA"/>
</dbReference>
<dbReference type="RefSeq" id="WP_354644153.1">
    <property type="nucleotide sequence ID" value="NZ_CP159872.1"/>
</dbReference>
<gene>
    <name evidence="2" type="ORF">ABWK59_31985</name>
</gene>